<accession>A0ABD4TNP7</accession>
<dbReference type="GO" id="GO:0000213">
    <property type="term" value="F:tRNA-intron lyase activity"/>
    <property type="evidence" value="ECO:0007669"/>
    <property type="project" value="UniProtKB-EC"/>
</dbReference>
<comment type="caution">
    <text evidence="3">The sequence shown here is derived from an EMBL/GenBank/DDBJ whole genome shotgun (WGS) entry which is preliminary data.</text>
</comment>
<feature type="domain" description="tRNA intron endonuclease catalytic" evidence="1">
    <location>
        <begin position="250"/>
        <end position="329"/>
    </location>
</feature>
<dbReference type="AlphaFoldDB" id="A0ABD4TNP7"/>
<dbReference type="Gene3D" id="3.40.1350.10">
    <property type="match status" value="1"/>
</dbReference>
<feature type="domain" description="tRNA intron endonuclease N-terminal" evidence="2">
    <location>
        <begin position="194"/>
        <end position="228"/>
    </location>
</feature>
<keyword evidence="3" id="KW-0456">Lyase</keyword>
<dbReference type="Pfam" id="PF01974">
    <property type="entry name" value="tRNA_int_endo"/>
    <property type="match status" value="2"/>
</dbReference>
<evidence type="ECO:0000259" key="2">
    <source>
        <dbReference type="Pfam" id="PF02778"/>
    </source>
</evidence>
<evidence type="ECO:0000313" key="4">
    <source>
        <dbReference type="Proteomes" id="UP001524383"/>
    </source>
</evidence>
<dbReference type="EMBL" id="VOTZ01000023">
    <property type="protein sequence ID" value="MCQ1539257.1"/>
    <property type="molecule type" value="Genomic_DNA"/>
</dbReference>
<dbReference type="SUPFAM" id="SSF53032">
    <property type="entry name" value="tRNA-intron endonuclease catalytic domain-like"/>
    <property type="match status" value="2"/>
</dbReference>
<dbReference type="InterPro" id="IPR011856">
    <property type="entry name" value="tRNA_endonuc-like_dom_sf"/>
</dbReference>
<feature type="domain" description="tRNA intron endonuclease N-terminal" evidence="2">
    <location>
        <begin position="1"/>
        <end position="59"/>
    </location>
</feature>
<feature type="domain" description="tRNA intron endonuclease catalytic" evidence="1">
    <location>
        <begin position="73"/>
        <end position="156"/>
    </location>
</feature>
<dbReference type="CDD" id="cd22363">
    <property type="entry name" value="tRNA-intron_lyase_C"/>
    <property type="match status" value="2"/>
</dbReference>
<evidence type="ECO:0000259" key="1">
    <source>
        <dbReference type="Pfam" id="PF01974"/>
    </source>
</evidence>
<dbReference type="Proteomes" id="UP001524383">
    <property type="component" value="Unassembled WGS sequence"/>
</dbReference>
<dbReference type="InterPro" id="IPR036167">
    <property type="entry name" value="tRNA_intron_Endo_cat-like_sf"/>
</dbReference>
<organism evidence="3 4">
    <name type="scientific">Methanocalculus taiwanensis</name>
    <dbReference type="NCBI Taxonomy" id="106207"/>
    <lineage>
        <taxon>Archaea</taxon>
        <taxon>Methanobacteriati</taxon>
        <taxon>Methanobacteriota</taxon>
        <taxon>Stenosarchaea group</taxon>
        <taxon>Methanomicrobia</taxon>
        <taxon>Methanomicrobiales</taxon>
        <taxon>Methanocalculaceae</taxon>
        <taxon>Methanocalculus</taxon>
    </lineage>
</organism>
<dbReference type="InterPro" id="IPR006677">
    <property type="entry name" value="tRNA_intron_Endonuc_cat-like"/>
</dbReference>
<dbReference type="PANTHER" id="PTHR21227">
    <property type="entry name" value="TRNA-SPLICING ENDONUCLEASE SUBUNIT SEN2"/>
    <property type="match status" value="1"/>
</dbReference>
<dbReference type="PANTHER" id="PTHR21227:SF0">
    <property type="entry name" value="TRNA-SPLICING ENDONUCLEASE SUBUNIT SEN2"/>
    <property type="match status" value="1"/>
</dbReference>
<dbReference type="InterPro" id="IPR006676">
    <property type="entry name" value="tRNA_splic"/>
</dbReference>
<sequence length="337" mass="38102">MKAILDGSTIRIGPEGLSLYEQGGYGRPGERGLNLSCEEALYLIQRGKLEVEGFDFESLLMHSVNQPENGGTFLRSYIVYRDIRERGYAVQRGPHDFRVFRRGQKPGKGTTQYLIRVLSERDPVAFPILIREVATAEHMRKNFVYAVVDDEEELTYYDIRFHRPKARESISLETGISAVPMGFSAMVAGEGAILLESLWFGTRLDQNRLILSPPEVLYLLDQGLLSFSGSLIDRNGYYASALSADNELNEKLSVYSALRRLGFTPRTGYKFGHHFRVYTESNSHSAMLVHAITEGAEIPISTISRSVRMAHSVKKKMLFACVQNEEIVYIEFARIKL</sequence>
<dbReference type="InterPro" id="IPR036740">
    <property type="entry name" value="tRNA_intron_Endonuc_N_sf"/>
</dbReference>
<protein>
    <submittedName>
        <fullName evidence="3">tRNA-intron lyase</fullName>
        <ecNumber evidence="3">4.6.1.16</ecNumber>
    </submittedName>
</protein>
<evidence type="ECO:0000313" key="3">
    <source>
        <dbReference type="EMBL" id="MCQ1539257.1"/>
    </source>
</evidence>
<dbReference type="RefSeq" id="WP_255333224.1">
    <property type="nucleotide sequence ID" value="NZ_VOTZ01000023.1"/>
</dbReference>
<name>A0ABD4TNP7_9EURY</name>
<dbReference type="Gene3D" id="3.40.1350.150">
    <property type="match status" value="1"/>
</dbReference>
<dbReference type="Pfam" id="PF02778">
    <property type="entry name" value="tRNA_int_endo_N"/>
    <property type="match status" value="2"/>
</dbReference>
<reference evidence="3 4" key="1">
    <citation type="submission" date="2019-08" db="EMBL/GenBank/DDBJ databases">
        <authorList>
            <person name="Chen S.-C."/>
            <person name="Lai M.-C."/>
            <person name="You Y.-T."/>
        </authorList>
    </citation>
    <scope>NUCLEOTIDE SEQUENCE [LARGE SCALE GENOMIC DNA]</scope>
    <source>
        <strain evidence="3 4">P2F9704a</strain>
    </source>
</reference>
<dbReference type="NCBIfam" id="TIGR00324">
    <property type="entry name" value="endA"/>
    <property type="match status" value="2"/>
</dbReference>
<dbReference type="InterPro" id="IPR006678">
    <property type="entry name" value="tRNA_intron_Endonuc_N"/>
</dbReference>
<dbReference type="EC" id="4.6.1.16" evidence="3"/>
<proteinExistence type="predicted"/>
<gene>
    <name evidence="3" type="primary">endA</name>
    <name evidence="3" type="ORF">FTO68_09725</name>
</gene>
<dbReference type="SUPFAM" id="SSF55267">
    <property type="entry name" value="tRNA-intron endonuclease N-terminal domain-like"/>
    <property type="match status" value="1"/>
</dbReference>
<keyword evidence="4" id="KW-1185">Reference proteome</keyword>